<proteinExistence type="predicted"/>
<sequence length="263" mass="29162">MTITNLITLVPVKLDIDEMNYSSWIYFFKNLCKGPEILKHIMGESTDEETLSNLLPSTPKWLKINSVVLSWIFMTFRSIALKAELRSLKLGDLSIDAYFCKIESMATILTSLESSISNDDVVTIALKGKYQNVSGIIAHREPFLDLKTVHSMLITEEMQLKSRAQATSIHSSSTYPMILLTNSSNSTRGSNVAPEKINKPCFNFNKGFVILVSIVSFYIESGNVTMGQSNSQGGHTPNLQPVAFHATAIGLTQFGPTLRFSPQ</sequence>
<evidence type="ECO:0000313" key="1">
    <source>
        <dbReference type="EMBL" id="GJS50322.1"/>
    </source>
</evidence>
<evidence type="ECO:0000313" key="2">
    <source>
        <dbReference type="Proteomes" id="UP001151760"/>
    </source>
</evidence>
<evidence type="ECO:0008006" key="3">
    <source>
        <dbReference type="Google" id="ProtNLM"/>
    </source>
</evidence>
<reference evidence="1" key="1">
    <citation type="journal article" date="2022" name="Int. J. Mol. Sci.">
        <title>Draft Genome of Tanacetum Coccineum: Genomic Comparison of Closely Related Tanacetum-Family Plants.</title>
        <authorList>
            <person name="Yamashiro T."/>
            <person name="Shiraishi A."/>
            <person name="Nakayama K."/>
            <person name="Satake H."/>
        </authorList>
    </citation>
    <scope>NUCLEOTIDE SEQUENCE</scope>
</reference>
<keyword evidence="2" id="KW-1185">Reference proteome</keyword>
<name>A0ABQ4WBX2_9ASTR</name>
<organism evidence="1 2">
    <name type="scientific">Tanacetum coccineum</name>
    <dbReference type="NCBI Taxonomy" id="301880"/>
    <lineage>
        <taxon>Eukaryota</taxon>
        <taxon>Viridiplantae</taxon>
        <taxon>Streptophyta</taxon>
        <taxon>Embryophyta</taxon>
        <taxon>Tracheophyta</taxon>
        <taxon>Spermatophyta</taxon>
        <taxon>Magnoliopsida</taxon>
        <taxon>eudicotyledons</taxon>
        <taxon>Gunneridae</taxon>
        <taxon>Pentapetalae</taxon>
        <taxon>asterids</taxon>
        <taxon>campanulids</taxon>
        <taxon>Asterales</taxon>
        <taxon>Asteraceae</taxon>
        <taxon>Asteroideae</taxon>
        <taxon>Anthemideae</taxon>
        <taxon>Anthemidinae</taxon>
        <taxon>Tanacetum</taxon>
    </lineage>
</organism>
<gene>
    <name evidence="1" type="ORF">Tco_0600443</name>
</gene>
<reference evidence="1" key="2">
    <citation type="submission" date="2022-01" db="EMBL/GenBank/DDBJ databases">
        <authorList>
            <person name="Yamashiro T."/>
            <person name="Shiraishi A."/>
            <person name="Satake H."/>
            <person name="Nakayama K."/>
        </authorList>
    </citation>
    <scope>NUCLEOTIDE SEQUENCE</scope>
</reference>
<dbReference type="PANTHER" id="PTHR47481:SF41">
    <property type="entry name" value="COPIA-LIKE POLYPROTEIN_RETROTRANSPOSON"/>
    <property type="match status" value="1"/>
</dbReference>
<protein>
    <recommendedName>
        <fullName evidence="3">Hybrid signal transduction histidine kinase M</fullName>
    </recommendedName>
</protein>
<dbReference type="EMBL" id="BQNB010008507">
    <property type="protein sequence ID" value="GJS50322.1"/>
    <property type="molecule type" value="Genomic_DNA"/>
</dbReference>
<accession>A0ABQ4WBX2</accession>
<dbReference type="PANTHER" id="PTHR47481">
    <property type="match status" value="1"/>
</dbReference>
<comment type="caution">
    <text evidence="1">The sequence shown here is derived from an EMBL/GenBank/DDBJ whole genome shotgun (WGS) entry which is preliminary data.</text>
</comment>
<dbReference type="Proteomes" id="UP001151760">
    <property type="component" value="Unassembled WGS sequence"/>
</dbReference>